<dbReference type="InterPro" id="IPR000425">
    <property type="entry name" value="MIP"/>
</dbReference>
<reference evidence="8" key="1">
    <citation type="submission" date="2020-04" db="EMBL/GenBank/DDBJ databases">
        <authorList>
            <person name="Neveu A P."/>
        </authorList>
    </citation>
    <scope>NUCLEOTIDE SEQUENCE</scope>
    <source>
        <tissue evidence="8">Whole embryo</tissue>
    </source>
</reference>
<organism evidence="8">
    <name type="scientific">Phallusia mammillata</name>
    <dbReference type="NCBI Taxonomy" id="59560"/>
    <lineage>
        <taxon>Eukaryota</taxon>
        <taxon>Metazoa</taxon>
        <taxon>Chordata</taxon>
        <taxon>Tunicata</taxon>
        <taxon>Ascidiacea</taxon>
        <taxon>Phlebobranchia</taxon>
        <taxon>Ascidiidae</taxon>
        <taxon>Phallusia</taxon>
    </lineage>
</organism>
<evidence type="ECO:0000256" key="5">
    <source>
        <dbReference type="ARBA" id="ARBA00023136"/>
    </source>
</evidence>
<dbReference type="SUPFAM" id="SSF81338">
    <property type="entry name" value="Aquaporin-like"/>
    <property type="match status" value="1"/>
</dbReference>
<protein>
    <submittedName>
        <fullName evidence="8">Aquaporin-8</fullName>
    </submittedName>
</protein>
<evidence type="ECO:0000256" key="6">
    <source>
        <dbReference type="RuleBase" id="RU000477"/>
    </source>
</evidence>
<evidence type="ECO:0000256" key="3">
    <source>
        <dbReference type="ARBA" id="ARBA00022692"/>
    </source>
</evidence>
<evidence type="ECO:0000256" key="7">
    <source>
        <dbReference type="SAM" id="Phobius"/>
    </source>
</evidence>
<dbReference type="EMBL" id="LR782985">
    <property type="protein sequence ID" value="CAB3222689.1"/>
    <property type="molecule type" value="mRNA"/>
</dbReference>
<name>A0A6F9D617_9ASCI</name>
<dbReference type="GO" id="GO:0015250">
    <property type="term" value="F:water channel activity"/>
    <property type="evidence" value="ECO:0007669"/>
    <property type="project" value="TreeGrafter"/>
</dbReference>
<dbReference type="AlphaFoldDB" id="A0A6F9D617"/>
<evidence type="ECO:0000313" key="8">
    <source>
        <dbReference type="EMBL" id="CAB3222689.1"/>
    </source>
</evidence>
<comment type="similarity">
    <text evidence="2 6">Belongs to the MIP/aquaporin (TC 1.A.8) family.</text>
</comment>
<keyword evidence="3 6" id="KW-0812">Transmembrane</keyword>
<dbReference type="InterPro" id="IPR034294">
    <property type="entry name" value="Aquaporin_transptr"/>
</dbReference>
<keyword evidence="4 7" id="KW-1133">Transmembrane helix</keyword>
<keyword evidence="6" id="KW-0813">Transport</keyword>
<feature type="transmembrane region" description="Helical" evidence="7">
    <location>
        <begin position="237"/>
        <end position="259"/>
    </location>
</feature>
<dbReference type="PANTHER" id="PTHR19139">
    <property type="entry name" value="AQUAPORIN TRANSPORTER"/>
    <property type="match status" value="1"/>
</dbReference>
<comment type="subcellular location">
    <subcellularLocation>
        <location evidence="1">Membrane</location>
        <topology evidence="1">Multi-pass membrane protein</topology>
    </subcellularLocation>
</comment>
<feature type="transmembrane region" description="Helical" evidence="7">
    <location>
        <begin position="126"/>
        <end position="150"/>
    </location>
</feature>
<evidence type="ECO:0000256" key="1">
    <source>
        <dbReference type="ARBA" id="ARBA00004141"/>
    </source>
</evidence>
<feature type="transmembrane region" description="Helical" evidence="7">
    <location>
        <begin position="93"/>
        <end position="114"/>
    </location>
</feature>
<dbReference type="GO" id="GO:0005886">
    <property type="term" value="C:plasma membrane"/>
    <property type="evidence" value="ECO:0007669"/>
    <property type="project" value="TreeGrafter"/>
</dbReference>
<keyword evidence="5 7" id="KW-0472">Membrane</keyword>
<gene>
    <name evidence="8" type="primary">Aqp8</name>
</gene>
<evidence type="ECO:0000256" key="4">
    <source>
        <dbReference type="ARBA" id="ARBA00022989"/>
    </source>
</evidence>
<dbReference type="InterPro" id="IPR023271">
    <property type="entry name" value="Aquaporin-like"/>
</dbReference>
<accession>A0A6F9D617</accession>
<dbReference type="Gene3D" id="1.20.1080.10">
    <property type="entry name" value="Glycerol uptake facilitator protein"/>
    <property type="match status" value="1"/>
</dbReference>
<evidence type="ECO:0000256" key="2">
    <source>
        <dbReference type="ARBA" id="ARBA00006175"/>
    </source>
</evidence>
<feature type="transmembrane region" description="Helical" evidence="7">
    <location>
        <begin position="170"/>
        <end position="189"/>
    </location>
</feature>
<proteinExistence type="evidence at transcript level"/>
<dbReference type="PRINTS" id="PR00783">
    <property type="entry name" value="MINTRINSICP"/>
</dbReference>
<dbReference type="PANTHER" id="PTHR19139:SF284">
    <property type="entry name" value="AQUAPORIN"/>
    <property type="match status" value="1"/>
</dbReference>
<dbReference type="Pfam" id="PF00230">
    <property type="entry name" value="MIP"/>
    <property type="match status" value="1"/>
</dbReference>
<feature type="transmembrane region" description="Helical" evidence="7">
    <location>
        <begin position="196"/>
        <end position="217"/>
    </location>
</feature>
<sequence length="289" mass="30277">MSDQGSNPKQKLLKGQINTNFGSVSASSQSDSKAKYPEMSNKVDFYVTYIRPPIAEFFGQLIFTYLHCSTAHTVMTVPSVMGNPLLPAINDGLSVAILVILIGHISGAHVNFAVTTAVFIGGGLKVVMVPVYLVAQLLGSLAGAALSYVANGAASGEFALGKDVSIGQGVLMETMLTALLTIAVLLAAVELSTPNAAFAIGFSILIDILASFGVTGGCMNPSLSFGPAVVSGMWTNYWIYWVAPLLGALISATIFRLFLGGNARLLFRQTVNDPPGGLRKGLESSSDRP</sequence>